<dbReference type="InterPro" id="IPR019243">
    <property type="entry name" value="DUF2202"/>
</dbReference>
<dbReference type="Proteomes" id="UP000322631">
    <property type="component" value="Chromosome"/>
</dbReference>
<dbReference type="EMBL" id="CP041932">
    <property type="protein sequence ID" value="QEK14393.1"/>
    <property type="molecule type" value="Genomic_DNA"/>
</dbReference>
<dbReference type="Pfam" id="PF09968">
    <property type="entry name" value="DUF2202"/>
    <property type="match status" value="1"/>
</dbReference>
<dbReference type="GeneID" id="41608970"/>
<dbReference type="SUPFAM" id="SSF47240">
    <property type="entry name" value="Ferritin-like"/>
    <property type="match status" value="1"/>
</dbReference>
<evidence type="ECO:0000313" key="4">
    <source>
        <dbReference type="Proteomes" id="UP000322631"/>
    </source>
</evidence>
<sequence>MKKVGFLIIGLLLLAAVVASGCIAGETETGPTSTGIGGPPEDRGQGSLEGGMGMPDISVLPYQELSEDEIDAILYMAEEEKLARDVYLTLFNETGIQVFDNIARSEQTHMDMVVELIEKYNLTNPVEGLGVGEFGSKEMQNLYDDLVSKGSAGDVEALKVGALVEEIDIKDLQEYLRRTDNEDVKAVFESLMSGSESHLRAFTGVLSNRYGVAYSPQVLSEEEYRAIVG</sequence>
<evidence type="ECO:0000256" key="1">
    <source>
        <dbReference type="SAM" id="MobiDB-lite"/>
    </source>
</evidence>
<gene>
    <name evidence="3" type="ORF">FPV09_03905</name>
</gene>
<dbReference type="AlphaFoldDB" id="A0A5C0SJ02"/>
<accession>A0A5C0SJ02</accession>
<feature type="domain" description="DUF2202" evidence="2">
    <location>
        <begin position="69"/>
        <end position="228"/>
    </location>
</feature>
<dbReference type="PROSITE" id="PS51257">
    <property type="entry name" value="PROKAR_LIPOPROTEIN"/>
    <property type="match status" value="1"/>
</dbReference>
<feature type="region of interest" description="Disordered" evidence="1">
    <location>
        <begin position="28"/>
        <end position="50"/>
    </location>
</feature>
<proteinExistence type="predicted"/>
<dbReference type="CDD" id="cd01048">
    <property type="entry name" value="Ferritin_like_AB2"/>
    <property type="match status" value="1"/>
</dbReference>
<dbReference type="InterPro" id="IPR009078">
    <property type="entry name" value="Ferritin-like_SF"/>
</dbReference>
<name>A0A5C0SJ02_9EURY</name>
<reference evidence="3 4" key="1">
    <citation type="submission" date="2019-07" db="EMBL/GenBank/DDBJ databases">
        <title>Complete genome of Thermococcus acidophilus.</title>
        <authorList>
            <person name="Li X."/>
        </authorList>
    </citation>
    <scope>NUCLEOTIDE SEQUENCE [LARGE SCALE GENOMIC DNA]</scope>
    <source>
        <strain evidence="3 4">SY113</strain>
    </source>
</reference>
<evidence type="ECO:0000313" key="3">
    <source>
        <dbReference type="EMBL" id="QEK14393.1"/>
    </source>
</evidence>
<evidence type="ECO:0000259" key="2">
    <source>
        <dbReference type="Pfam" id="PF09968"/>
    </source>
</evidence>
<dbReference type="KEGG" id="them:FPV09_03905"/>
<keyword evidence="4" id="KW-1185">Reference proteome</keyword>
<organism evidence="3 4">
    <name type="scientific">Thermococcus aciditolerans</name>
    <dbReference type="NCBI Taxonomy" id="2598455"/>
    <lineage>
        <taxon>Archaea</taxon>
        <taxon>Methanobacteriati</taxon>
        <taxon>Methanobacteriota</taxon>
        <taxon>Thermococci</taxon>
        <taxon>Thermococcales</taxon>
        <taxon>Thermococcaceae</taxon>
        <taxon>Thermococcus</taxon>
    </lineage>
</organism>
<protein>
    <submittedName>
        <fullName evidence="3">DUF2202 domain-containing protein</fullName>
    </submittedName>
</protein>
<dbReference type="RefSeq" id="WP_148882449.1">
    <property type="nucleotide sequence ID" value="NZ_CP041932.1"/>
</dbReference>
<dbReference type="InterPro" id="IPR012347">
    <property type="entry name" value="Ferritin-like"/>
</dbReference>
<dbReference type="Gene3D" id="1.20.1260.10">
    <property type="match status" value="1"/>
</dbReference>